<dbReference type="AlphaFoldDB" id="A0AAD9Q467"/>
<dbReference type="Pfam" id="PF13445">
    <property type="entry name" value="zf-RING_UBOX"/>
    <property type="match status" value="1"/>
</dbReference>
<dbReference type="PROSITE" id="PS50089">
    <property type="entry name" value="ZF_RING_2"/>
    <property type="match status" value="1"/>
</dbReference>
<dbReference type="PROSITE" id="PS00518">
    <property type="entry name" value="ZF_RING_1"/>
    <property type="match status" value="1"/>
</dbReference>
<dbReference type="Proteomes" id="UP001249851">
    <property type="component" value="Unassembled WGS sequence"/>
</dbReference>
<dbReference type="Gene3D" id="4.10.830.40">
    <property type="match status" value="1"/>
</dbReference>
<keyword evidence="9" id="KW-1185">Reference proteome</keyword>
<dbReference type="SUPFAM" id="SSF57850">
    <property type="entry name" value="RING/U-box"/>
    <property type="match status" value="1"/>
</dbReference>
<dbReference type="InterPro" id="IPR001841">
    <property type="entry name" value="Znf_RING"/>
</dbReference>
<dbReference type="SMART" id="SM00184">
    <property type="entry name" value="RING"/>
    <property type="match status" value="2"/>
</dbReference>
<evidence type="ECO:0000313" key="8">
    <source>
        <dbReference type="EMBL" id="KAK2554442.1"/>
    </source>
</evidence>
<protein>
    <submittedName>
        <fullName evidence="8">E3 ubiquitin-protein ligase TRIM33</fullName>
    </submittedName>
</protein>
<dbReference type="PANTHER" id="PTHR25462">
    <property type="entry name" value="BONUS, ISOFORM C-RELATED"/>
    <property type="match status" value="1"/>
</dbReference>
<feature type="domain" description="RING-type" evidence="6">
    <location>
        <begin position="17"/>
        <end position="63"/>
    </location>
</feature>
<evidence type="ECO:0000256" key="5">
    <source>
        <dbReference type="SAM" id="Coils"/>
    </source>
</evidence>
<dbReference type="PANTHER" id="PTHR25462:SF296">
    <property type="entry name" value="MEIOTIC P26, ISOFORM F"/>
    <property type="match status" value="1"/>
</dbReference>
<comment type="caution">
    <text evidence="8">The sequence shown here is derived from an EMBL/GenBank/DDBJ whole genome shotgun (WGS) entry which is preliminary data.</text>
</comment>
<dbReference type="PROSITE" id="PS50119">
    <property type="entry name" value="ZF_BBOX"/>
    <property type="match status" value="2"/>
</dbReference>
<evidence type="ECO:0000256" key="3">
    <source>
        <dbReference type="ARBA" id="ARBA00022833"/>
    </source>
</evidence>
<keyword evidence="3" id="KW-0862">Zinc</keyword>
<feature type="domain" description="B box-type" evidence="7">
    <location>
        <begin position="99"/>
        <end position="146"/>
    </location>
</feature>
<reference evidence="8" key="2">
    <citation type="journal article" date="2023" name="Science">
        <title>Genomic signatures of disease resistance in endangered staghorn corals.</title>
        <authorList>
            <person name="Vollmer S.V."/>
            <person name="Selwyn J.D."/>
            <person name="Despard B.A."/>
            <person name="Roesel C.L."/>
        </authorList>
    </citation>
    <scope>NUCLEOTIDE SEQUENCE</scope>
    <source>
        <strain evidence="8">K2</strain>
    </source>
</reference>
<evidence type="ECO:0000256" key="1">
    <source>
        <dbReference type="ARBA" id="ARBA00022723"/>
    </source>
</evidence>
<dbReference type="GO" id="GO:0008270">
    <property type="term" value="F:zinc ion binding"/>
    <property type="evidence" value="ECO:0007669"/>
    <property type="project" value="UniProtKB-KW"/>
</dbReference>
<evidence type="ECO:0000259" key="6">
    <source>
        <dbReference type="PROSITE" id="PS50089"/>
    </source>
</evidence>
<keyword evidence="5" id="KW-0175">Coiled coil</keyword>
<organism evidence="8 9">
    <name type="scientific">Acropora cervicornis</name>
    <name type="common">Staghorn coral</name>
    <dbReference type="NCBI Taxonomy" id="6130"/>
    <lineage>
        <taxon>Eukaryota</taxon>
        <taxon>Metazoa</taxon>
        <taxon>Cnidaria</taxon>
        <taxon>Anthozoa</taxon>
        <taxon>Hexacorallia</taxon>
        <taxon>Scleractinia</taxon>
        <taxon>Astrocoeniina</taxon>
        <taxon>Acroporidae</taxon>
        <taxon>Acropora</taxon>
    </lineage>
</organism>
<dbReference type="Pfam" id="PF00643">
    <property type="entry name" value="zf-B_box"/>
    <property type="match status" value="2"/>
</dbReference>
<proteinExistence type="predicted"/>
<dbReference type="InterPro" id="IPR017907">
    <property type="entry name" value="Znf_RING_CS"/>
</dbReference>
<evidence type="ECO:0000313" key="9">
    <source>
        <dbReference type="Proteomes" id="UP001249851"/>
    </source>
</evidence>
<dbReference type="SUPFAM" id="SSF57845">
    <property type="entry name" value="B-box zinc-binding domain"/>
    <property type="match status" value="1"/>
</dbReference>
<dbReference type="SMART" id="SM00336">
    <property type="entry name" value="BBOX"/>
    <property type="match status" value="2"/>
</dbReference>
<gene>
    <name evidence="8" type="ORF">P5673_024156</name>
</gene>
<sequence>MACSKNFFDDVKKQLECPVCHEQFTDAREPKILTCLHTFCKTCLTAWLLRQQREGELTCPTCRRITQCSENDINELPSNLLYKQLVEIVEAYSGRLGDEDSPHCEICDEQKALKFYCVQCNAFLCEDCAGFHDKGRVFKSHDVKEISNFNSNDVQKYVRRPNICKKHEDEVRYYCEKCNICICRDCDLLEHREHKIISLDHGLDLKKSDITKMTQEAEAVSRRLQEQQANLEKQRTRFDINFDLSTLEIHRVAEHWIDLIRKHEEAMTKELLKRKESFETEFSVKMKEVNKELNDIRNSLDFARDILERDNLPEILNVEETLGRRFEDFSLSDFSSDQIELKTPAVKCVANYRFFSEGELGELVDL</sequence>
<evidence type="ECO:0000256" key="4">
    <source>
        <dbReference type="PROSITE-ProRule" id="PRU00024"/>
    </source>
</evidence>
<dbReference type="Gene3D" id="3.30.40.10">
    <property type="entry name" value="Zinc/RING finger domain, C3HC4 (zinc finger)"/>
    <property type="match status" value="1"/>
</dbReference>
<evidence type="ECO:0000256" key="2">
    <source>
        <dbReference type="ARBA" id="ARBA00022771"/>
    </source>
</evidence>
<feature type="coiled-coil region" evidence="5">
    <location>
        <begin position="210"/>
        <end position="237"/>
    </location>
</feature>
<dbReference type="InterPro" id="IPR013083">
    <property type="entry name" value="Znf_RING/FYVE/PHD"/>
</dbReference>
<feature type="domain" description="B box-type" evidence="7">
    <location>
        <begin position="159"/>
        <end position="199"/>
    </location>
</feature>
<dbReference type="InterPro" id="IPR047153">
    <property type="entry name" value="TRIM45/56/19-like"/>
</dbReference>
<keyword evidence="1" id="KW-0479">Metal-binding</keyword>
<dbReference type="InterPro" id="IPR000315">
    <property type="entry name" value="Znf_B-box"/>
</dbReference>
<name>A0AAD9Q467_ACRCE</name>
<dbReference type="EMBL" id="JARQWQ010000070">
    <property type="protein sequence ID" value="KAK2554442.1"/>
    <property type="molecule type" value="Genomic_DNA"/>
</dbReference>
<dbReference type="CDD" id="cd19757">
    <property type="entry name" value="Bbox1"/>
    <property type="match status" value="1"/>
</dbReference>
<keyword evidence="2 4" id="KW-0863">Zinc-finger</keyword>
<accession>A0AAD9Q467</accession>
<dbReference type="Gene3D" id="3.30.160.60">
    <property type="entry name" value="Classic Zinc Finger"/>
    <property type="match status" value="1"/>
</dbReference>
<dbReference type="InterPro" id="IPR027370">
    <property type="entry name" value="Znf-RING_euk"/>
</dbReference>
<reference evidence="8" key="1">
    <citation type="journal article" date="2023" name="G3 (Bethesda)">
        <title>Whole genome assembly and annotation of the endangered Caribbean coral Acropora cervicornis.</title>
        <authorList>
            <person name="Selwyn J.D."/>
            <person name="Vollmer S.V."/>
        </authorList>
    </citation>
    <scope>NUCLEOTIDE SEQUENCE</scope>
    <source>
        <strain evidence="8">K2</strain>
    </source>
</reference>
<evidence type="ECO:0000259" key="7">
    <source>
        <dbReference type="PROSITE" id="PS50119"/>
    </source>
</evidence>